<organism evidence="1 2">
    <name type="scientific">Cetraspora pellucida</name>
    <dbReference type="NCBI Taxonomy" id="1433469"/>
    <lineage>
        <taxon>Eukaryota</taxon>
        <taxon>Fungi</taxon>
        <taxon>Fungi incertae sedis</taxon>
        <taxon>Mucoromycota</taxon>
        <taxon>Glomeromycotina</taxon>
        <taxon>Glomeromycetes</taxon>
        <taxon>Diversisporales</taxon>
        <taxon>Gigasporaceae</taxon>
        <taxon>Cetraspora</taxon>
    </lineage>
</organism>
<sequence>MTQNEEWKIVSNKIILKPTTRISPLIEKNHNFKYLNQDSKKKDRSKNVTQISSKRMIHFIEEKMFVKNISDVHKLKLKGKINCLLEIISSETIDSRLLPPNRPTLVDIVCYGIGSIERSNTSQYQFALMLLFKNLFKITGKIYAYDPILSQIDIEVLTHYNIELIKINERAKRAVTNQTLFYMPHCPLGLYNNLIEANWDRIKLKDIIIVGNRLDFYNERMTTASLEHKAPYIMPISFLWSLLILQIHHFPSTTIQSLAVPDNTFNDLCWQWFPIDRIDAYEGDSEFWILKQESDKDPEII</sequence>
<proteinExistence type="predicted"/>
<protein>
    <submittedName>
        <fullName evidence="1">17551_t:CDS:1</fullName>
    </submittedName>
</protein>
<comment type="caution">
    <text evidence="1">The sequence shown here is derived from an EMBL/GenBank/DDBJ whole genome shotgun (WGS) entry which is preliminary data.</text>
</comment>
<evidence type="ECO:0000313" key="1">
    <source>
        <dbReference type="EMBL" id="CAG8535539.1"/>
    </source>
</evidence>
<evidence type="ECO:0000313" key="2">
    <source>
        <dbReference type="Proteomes" id="UP000789366"/>
    </source>
</evidence>
<dbReference type="Proteomes" id="UP000789366">
    <property type="component" value="Unassembled WGS sequence"/>
</dbReference>
<reference evidence="1" key="1">
    <citation type="submission" date="2021-06" db="EMBL/GenBank/DDBJ databases">
        <authorList>
            <person name="Kallberg Y."/>
            <person name="Tangrot J."/>
            <person name="Rosling A."/>
        </authorList>
    </citation>
    <scope>NUCLEOTIDE SEQUENCE</scope>
    <source>
        <strain evidence="1">28 12/20/2015</strain>
    </source>
</reference>
<dbReference type="EMBL" id="CAJVPW010004132">
    <property type="protein sequence ID" value="CAG8535539.1"/>
    <property type="molecule type" value="Genomic_DNA"/>
</dbReference>
<name>A0ACA9LMF2_9GLOM</name>
<gene>
    <name evidence="1" type="ORF">SPELUC_LOCUS4562</name>
</gene>
<keyword evidence="2" id="KW-1185">Reference proteome</keyword>
<accession>A0ACA9LMF2</accession>